<dbReference type="InterPro" id="IPR036388">
    <property type="entry name" value="WH-like_DNA-bd_sf"/>
</dbReference>
<sequence length="133" mass="14716">MSRPPAMPAEDKLKIILTVLGGGTSIAEAARNAKVSEQSVGNWKRQFIEGGRRGLEGSAGRINDREKELQEEISELKTALGEAYIELRARRRVADYRQVPTRPLRRFDARAVSPSQGFADSWASPVVRTPVGR</sequence>
<evidence type="ECO:0000313" key="3">
    <source>
        <dbReference type="EMBL" id="MQS12987.1"/>
    </source>
</evidence>
<protein>
    <submittedName>
        <fullName evidence="3">Transposase</fullName>
    </submittedName>
</protein>
<feature type="region of interest" description="Disordered" evidence="2">
    <location>
        <begin position="113"/>
        <end position="133"/>
    </location>
</feature>
<keyword evidence="1" id="KW-0175">Coiled coil</keyword>
<dbReference type="SUPFAM" id="SSF48295">
    <property type="entry name" value="TrpR-like"/>
    <property type="match status" value="1"/>
</dbReference>
<dbReference type="GO" id="GO:0004803">
    <property type="term" value="F:transposase activity"/>
    <property type="evidence" value="ECO:0007669"/>
    <property type="project" value="InterPro"/>
</dbReference>
<comment type="caution">
    <text evidence="3">The sequence shown here is derived from an EMBL/GenBank/DDBJ whole genome shotgun (WGS) entry which is preliminary data.</text>
</comment>
<evidence type="ECO:0000313" key="4">
    <source>
        <dbReference type="Proteomes" id="UP000450000"/>
    </source>
</evidence>
<organism evidence="3 4">
    <name type="scientific">Streptomyces kaniharaensis</name>
    <dbReference type="NCBI Taxonomy" id="212423"/>
    <lineage>
        <taxon>Bacteria</taxon>
        <taxon>Bacillati</taxon>
        <taxon>Actinomycetota</taxon>
        <taxon>Actinomycetes</taxon>
        <taxon>Kitasatosporales</taxon>
        <taxon>Streptomycetaceae</taxon>
        <taxon>Streptomyces</taxon>
    </lineage>
</organism>
<dbReference type="InterPro" id="IPR010921">
    <property type="entry name" value="Trp_repressor/repl_initiator"/>
</dbReference>
<dbReference type="AlphaFoldDB" id="A0A6N7KRN9"/>
<proteinExistence type="predicted"/>
<gene>
    <name evidence="3" type="ORF">F7Q99_11960</name>
</gene>
<dbReference type="Proteomes" id="UP000450000">
    <property type="component" value="Unassembled WGS sequence"/>
</dbReference>
<accession>A0A6N7KRN9</accession>
<dbReference type="OrthoDB" id="3690098at2"/>
<keyword evidence="4" id="KW-1185">Reference proteome</keyword>
<reference evidence="3 4" key="1">
    <citation type="submission" date="2019-09" db="EMBL/GenBank/DDBJ databases">
        <title>Genome Sequences of Streptomyces kaniharaensis ATCC 21070.</title>
        <authorList>
            <person name="Zhu W."/>
            <person name="De Crecy-Lagard V."/>
            <person name="Richards N.G."/>
        </authorList>
    </citation>
    <scope>NUCLEOTIDE SEQUENCE [LARGE SCALE GENOMIC DNA]</scope>
    <source>
        <strain evidence="3 4">SF-557</strain>
    </source>
</reference>
<dbReference type="GO" id="GO:0043565">
    <property type="term" value="F:sequence-specific DNA binding"/>
    <property type="evidence" value="ECO:0007669"/>
    <property type="project" value="InterPro"/>
</dbReference>
<dbReference type="InterPro" id="IPR002514">
    <property type="entry name" value="Transposase_8"/>
</dbReference>
<dbReference type="RefSeq" id="WP_153461218.1">
    <property type="nucleotide sequence ID" value="NZ_WBOF01000001.1"/>
</dbReference>
<dbReference type="GO" id="GO:0006313">
    <property type="term" value="P:DNA transposition"/>
    <property type="evidence" value="ECO:0007669"/>
    <property type="project" value="InterPro"/>
</dbReference>
<evidence type="ECO:0000256" key="1">
    <source>
        <dbReference type="SAM" id="Coils"/>
    </source>
</evidence>
<evidence type="ECO:0000256" key="2">
    <source>
        <dbReference type="SAM" id="MobiDB-lite"/>
    </source>
</evidence>
<dbReference type="EMBL" id="WBOF01000001">
    <property type="protein sequence ID" value="MQS12987.1"/>
    <property type="molecule type" value="Genomic_DNA"/>
</dbReference>
<feature type="coiled-coil region" evidence="1">
    <location>
        <begin position="59"/>
        <end position="86"/>
    </location>
</feature>
<dbReference type="Pfam" id="PF01527">
    <property type="entry name" value="HTH_Tnp_1"/>
    <property type="match status" value="1"/>
</dbReference>
<name>A0A6N7KRN9_9ACTN</name>
<dbReference type="Gene3D" id="1.10.10.10">
    <property type="entry name" value="Winged helix-like DNA-binding domain superfamily/Winged helix DNA-binding domain"/>
    <property type="match status" value="1"/>
</dbReference>